<dbReference type="Proteomes" id="UP000278632">
    <property type="component" value="Unassembled WGS sequence"/>
</dbReference>
<evidence type="ECO:0000313" key="2">
    <source>
        <dbReference type="Proteomes" id="UP000278632"/>
    </source>
</evidence>
<dbReference type="RefSeq" id="WP_123193143.1">
    <property type="nucleotide sequence ID" value="NZ_QICD01000045.1"/>
</dbReference>
<keyword evidence="1" id="KW-0436">Ligase</keyword>
<accession>A0A3N0ASY8</accession>
<organism evidence="1 2">
    <name type="scientific">Paraeggerthella hongkongensis</name>
    <dbReference type="NCBI Taxonomy" id="230658"/>
    <lineage>
        <taxon>Bacteria</taxon>
        <taxon>Bacillati</taxon>
        <taxon>Actinomycetota</taxon>
        <taxon>Coriobacteriia</taxon>
        <taxon>Eggerthellales</taxon>
        <taxon>Eggerthellaceae</taxon>
        <taxon>Paraeggerthella</taxon>
    </lineage>
</organism>
<name>A0A3N0ASY8_9ACTN</name>
<reference evidence="2" key="1">
    <citation type="submission" date="2018-05" db="EMBL/GenBank/DDBJ databases">
        <title>Genome Sequencing of selected type strains of the family Eggerthellaceae.</title>
        <authorList>
            <person name="Danylec N."/>
            <person name="Stoll D.A."/>
            <person name="Doetsch A."/>
            <person name="Huch M."/>
        </authorList>
    </citation>
    <scope>NUCLEOTIDE SEQUENCE [LARGE SCALE GENOMIC DNA]</scope>
    <source>
        <strain evidence="2">DSM 16106</strain>
    </source>
</reference>
<dbReference type="AlphaFoldDB" id="A0A3N0ASY8"/>
<dbReference type="EMBL" id="QICD01000045">
    <property type="protein sequence ID" value="RNL37973.1"/>
    <property type="molecule type" value="Genomic_DNA"/>
</dbReference>
<gene>
    <name evidence="1" type="ORF">DMP08_12175</name>
</gene>
<evidence type="ECO:0000313" key="1">
    <source>
        <dbReference type="EMBL" id="RNL37973.1"/>
    </source>
</evidence>
<keyword evidence="1" id="KW-0030">Aminoacyl-tRNA synthetase</keyword>
<dbReference type="GO" id="GO:0004812">
    <property type="term" value="F:aminoacyl-tRNA ligase activity"/>
    <property type="evidence" value="ECO:0007669"/>
    <property type="project" value="UniProtKB-KW"/>
</dbReference>
<proteinExistence type="predicted"/>
<dbReference type="OrthoDB" id="3176181at2"/>
<sequence>MGTSSDRELNLRIIELSQAIASLFDTADSTDDVPSLRDEVVRAISEQSSIARQNVSTPEPQD</sequence>
<comment type="caution">
    <text evidence="1">The sequence shown here is derived from an EMBL/GenBank/DDBJ whole genome shotgun (WGS) entry which is preliminary data.</text>
</comment>
<keyword evidence="2" id="KW-1185">Reference proteome</keyword>
<protein>
    <submittedName>
        <fullName evidence="1">Phenylalanyl-tRNA synthetase subunit alpha</fullName>
    </submittedName>
</protein>